<dbReference type="STRING" id="71717.A0A4Y7SLZ5"/>
<proteinExistence type="inferred from homology"/>
<dbReference type="GO" id="GO:0005739">
    <property type="term" value="C:mitochondrion"/>
    <property type="evidence" value="ECO:0007669"/>
    <property type="project" value="TreeGrafter"/>
</dbReference>
<feature type="domain" description="Ribosomal RNA methyltransferase FtsJ" evidence="7">
    <location>
        <begin position="37"/>
        <end position="211"/>
    </location>
</feature>
<dbReference type="Gene3D" id="3.40.50.150">
    <property type="entry name" value="Vaccinia Virus protein VP39"/>
    <property type="match status" value="1"/>
</dbReference>
<name>A0A4Y7SLZ5_COPMI</name>
<dbReference type="InterPro" id="IPR002877">
    <property type="entry name" value="RNA_MeTrfase_FtsJ_dom"/>
</dbReference>
<evidence type="ECO:0000256" key="6">
    <source>
        <dbReference type="ARBA" id="ARBA00041184"/>
    </source>
</evidence>
<dbReference type="Pfam" id="PF01728">
    <property type="entry name" value="FtsJ"/>
    <property type="match status" value="1"/>
</dbReference>
<reference evidence="8 9" key="1">
    <citation type="journal article" date="2019" name="Nat. Ecol. Evol.">
        <title>Megaphylogeny resolves global patterns of mushroom evolution.</title>
        <authorList>
            <person name="Varga T."/>
            <person name="Krizsan K."/>
            <person name="Foldi C."/>
            <person name="Dima B."/>
            <person name="Sanchez-Garcia M."/>
            <person name="Sanchez-Ramirez S."/>
            <person name="Szollosi G.J."/>
            <person name="Szarkandi J.G."/>
            <person name="Papp V."/>
            <person name="Albert L."/>
            <person name="Andreopoulos W."/>
            <person name="Angelini C."/>
            <person name="Antonin V."/>
            <person name="Barry K.W."/>
            <person name="Bougher N.L."/>
            <person name="Buchanan P."/>
            <person name="Buyck B."/>
            <person name="Bense V."/>
            <person name="Catcheside P."/>
            <person name="Chovatia M."/>
            <person name="Cooper J."/>
            <person name="Damon W."/>
            <person name="Desjardin D."/>
            <person name="Finy P."/>
            <person name="Geml J."/>
            <person name="Haridas S."/>
            <person name="Hughes K."/>
            <person name="Justo A."/>
            <person name="Karasinski D."/>
            <person name="Kautmanova I."/>
            <person name="Kiss B."/>
            <person name="Kocsube S."/>
            <person name="Kotiranta H."/>
            <person name="LaButti K.M."/>
            <person name="Lechner B.E."/>
            <person name="Liimatainen K."/>
            <person name="Lipzen A."/>
            <person name="Lukacs Z."/>
            <person name="Mihaltcheva S."/>
            <person name="Morgado L.N."/>
            <person name="Niskanen T."/>
            <person name="Noordeloos M.E."/>
            <person name="Ohm R.A."/>
            <person name="Ortiz-Santana B."/>
            <person name="Ovrebo C."/>
            <person name="Racz N."/>
            <person name="Riley R."/>
            <person name="Savchenko A."/>
            <person name="Shiryaev A."/>
            <person name="Soop K."/>
            <person name="Spirin V."/>
            <person name="Szebenyi C."/>
            <person name="Tomsovsky M."/>
            <person name="Tulloss R.E."/>
            <person name="Uehling J."/>
            <person name="Grigoriev I.V."/>
            <person name="Vagvolgyi C."/>
            <person name="Papp T."/>
            <person name="Martin F.M."/>
            <person name="Miettinen O."/>
            <person name="Hibbett D.S."/>
            <person name="Nagy L.G."/>
        </authorList>
    </citation>
    <scope>NUCLEOTIDE SEQUENCE [LARGE SCALE GENOMIC DNA]</scope>
    <source>
        <strain evidence="8 9">FP101781</strain>
    </source>
</reference>
<evidence type="ECO:0000256" key="1">
    <source>
        <dbReference type="ARBA" id="ARBA00009258"/>
    </source>
</evidence>
<dbReference type="SUPFAM" id="SSF53335">
    <property type="entry name" value="S-adenosyl-L-methionine-dependent methyltransferases"/>
    <property type="match status" value="1"/>
</dbReference>
<evidence type="ECO:0000259" key="7">
    <source>
        <dbReference type="Pfam" id="PF01728"/>
    </source>
</evidence>
<comment type="caution">
    <text evidence="8">The sequence shown here is derived from an EMBL/GenBank/DDBJ whole genome shotgun (WGS) entry which is preliminary data.</text>
</comment>
<dbReference type="Proteomes" id="UP000298030">
    <property type="component" value="Unassembled WGS sequence"/>
</dbReference>
<dbReference type="AlphaFoldDB" id="A0A4Y7SLZ5"/>
<protein>
    <recommendedName>
        <fullName evidence="6">rRNA methyltransferase 2, mitochondrial</fullName>
    </recommendedName>
</protein>
<evidence type="ECO:0000256" key="3">
    <source>
        <dbReference type="ARBA" id="ARBA00022603"/>
    </source>
</evidence>
<dbReference type="GO" id="GO:0008650">
    <property type="term" value="F:rRNA (uridine-2'-O-)-methyltransferase activity"/>
    <property type="evidence" value="ECO:0007669"/>
    <property type="project" value="TreeGrafter"/>
</dbReference>
<sequence>MFLRASRICLSKSSKQWVSRQTRDPYVKKRQSDPASYRSRSAFKLVEINDAWDNFLGKRDVKAVVDLGAAPGGWCQVVAGKLGFAQPQRGEPKQLSTFDPLNIDDVFSPGEFPQEGALCEKNEHGTVIAVDLLRMQPIHGVHSIVGDFLDPRTSQRLRNLLVGPEAKVDVILSDMAANASGNETADVQSSLRICEAVLQFAEKHLRPAASVGRKKGGVILYVPGPLHCTTFNS</sequence>
<evidence type="ECO:0000313" key="9">
    <source>
        <dbReference type="Proteomes" id="UP000298030"/>
    </source>
</evidence>
<evidence type="ECO:0000256" key="5">
    <source>
        <dbReference type="ARBA" id="ARBA00022691"/>
    </source>
</evidence>
<organism evidence="8 9">
    <name type="scientific">Coprinellus micaceus</name>
    <name type="common">Glistening ink-cap mushroom</name>
    <name type="synonym">Coprinus micaceus</name>
    <dbReference type="NCBI Taxonomy" id="71717"/>
    <lineage>
        <taxon>Eukaryota</taxon>
        <taxon>Fungi</taxon>
        <taxon>Dikarya</taxon>
        <taxon>Basidiomycota</taxon>
        <taxon>Agaricomycotina</taxon>
        <taxon>Agaricomycetes</taxon>
        <taxon>Agaricomycetidae</taxon>
        <taxon>Agaricales</taxon>
        <taxon>Agaricineae</taxon>
        <taxon>Psathyrellaceae</taxon>
        <taxon>Coprinellus</taxon>
    </lineage>
</organism>
<dbReference type="EMBL" id="QPFP01000084">
    <property type="protein sequence ID" value="TEB22913.1"/>
    <property type="molecule type" value="Genomic_DNA"/>
</dbReference>
<keyword evidence="2" id="KW-0698">rRNA processing</keyword>
<keyword evidence="3 8" id="KW-0489">Methyltransferase</keyword>
<gene>
    <name evidence="8" type="ORF">FA13DRAFT_1740579</name>
</gene>
<dbReference type="InterPro" id="IPR050082">
    <property type="entry name" value="RNA_methyltr_RlmE"/>
</dbReference>
<dbReference type="InterPro" id="IPR029063">
    <property type="entry name" value="SAM-dependent_MTases_sf"/>
</dbReference>
<keyword evidence="4 8" id="KW-0808">Transferase</keyword>
<dbReference type="PANTHER" id="PTHR10920">
    <property type="entry name" value="RIBOSOMAL RNA METHYLTRANSFERASE"/>
    <property type="match status" value="1"/>
</dbReference>
<evidence type="ECO:0000256" key="4">
    <source>
        <dbReference type="ARBA" id="ARBA00022679"/>
    </source>
</evidence>
<dbReference type="PANTHER" id="PTHR10920:SF18">
    <property type="entry name" value="RRNA METHYLTRANSFERASE 2, MITOCHONDRIAL"/>
    <property type="match status" value="1"/>
</dbReference>
<comment type="similarity">
    <text evidence="1">Belongs to the class I-like SAM-binding methyltransferase superfamily. RNA methyltransferase RlmE family.</text>
</comment>
<evidence type="ECO:0000256" key="2">
    <source>
        <dbReference type="ARBA" id="ARBA00022552"/>
    </source>
</evidence>
<evidence type="ECO:0000313" key="8">
    <source>
        <dbReference type="EMBL" id="TEB22913.1"/>
    </source>
</evidence>
<accession>A0A4Y7SLZ5</accession>
<keyword evidence="9" id="KW-1185">Reference proteome</keyword>
<dbReference type="OrthoDB" id="20105at2759"/>
<keyword evidence="5" id="KW-0949">S-adenosyl-L-methionine</keyword>